<reference evidence="2 3" key="1">
    <citation type="submission" date="2023-02" db="EMBL/GenBank/DDBJ databases">
        <title>Dictyobacter halimunensis sp. nov., a new member of the class Ktedonobacteria from forest soil in a geothermal area.</title>
        <authorList>
            <person name="Rachmania M.K."/>
            <person name="Ningsih F."/>
            <person name="Sakai Y."/>
            <person name="Yabe S."/>
            <person name="Yokota A."/>
            <person name="Sjamsuridzal W."/>
        </authorList>
    </citation>
    <scope>NUCLEOTIDE SEQUENCE [LARGE SCALE GENOMIC DNA]</scope>
    <source>
        <strain evidence="2 3">S3.2.2.5</strain>
    </source>
</reference>
<keyword evidence="3" id="KW-1185">Reference proteome</keyword>
<evidence type="ECO:0008006" key="4">
    <source>
        <dbReference type="Google" id="ProtNLM"/>
    </source>
</evidence>
<protein>
    <recommendedName>
        <fullName evidence="4">Fucose-specific lectin</fullName>
    </recommendedName>
</protein>
<dbReference type="Proteomes" id="UP001344906">
    <property type="component" value="Unassembled WGS sequence"/>
</dbReference>
<dbReference type="EMBL" id="BSRI01000002">
    <property type="protein sequence ID" value="GLV60158.1"/>
    <property type="molecule type" value="Genomic_DNA"/>
</dbReference>
<keyword evidence="1" id="KW-0472">Membrane</keyword>
<keyword evidence="1" id="KW-1133">Transmembrane helix</keyword>
<keyword evidence="1" id="KW-0812">Transmembrane</keyword>
<evidence type="ECO:0000313" key="3">
    <source>
        <dbReference type="Proteomes" id="UP001344906"/>
    </source>
</evidence>
<gene>
    <name evidence="2" type="ORF">KDH_69800</name>
</gene>
<sequence>MTQRSWAITARRRRARPQRVAFPLAVAVILLLGGGGAFYYLGLYSGHAAGGSKPALTTHATTTTRARVLTAPALQLLPVQGGAVAASQKLGDGSMQTVYLDTNSHVQQLSSKDGISWQQNDLTLATRAAVSNGKALTTYSWNQADRQQIAFIDVLGHIHVLWSGADDHWQVLDVTQRAQAPLADGVILVGYTALADGSQHIVYIDQQKHIQMLSSTDGLQWQTTDLTKSTDAPLSNGIALSAFSWSKDDSEHITYVDKSRHVQELYSTAAGKWQDSDLTQSAGAPLANGNVVVAYEWHIAGSIHIDYIDGRHNIQELSRTAVNAWSVSDLTTVTNRPLAAGKSLSAYDWVQGNMRVVVYVDENKHVQELALPPFDRWQGNDLTQQAVIPLASDSGLVGMDWSGTKQVVFVDATNRVHELTGFPGGRWKMSNW</sequence>
<comment type="caution">
    <text evidence="2">The sequence shown here is derived from an EMBL/GenBank/DDBJ whole genome shotgun (WGS) entry which is preliminary data.</text>
</comment>
<accession>A0ABQ6G0W3</accession>
<organism evidence="2 3">
    <name type="scientific">Dictyobacter halimunensis</name>
    <dbReference type="NCBI Taxonomy" id="3026934"/>
    <lineage>
        <taxon>Bacteria</taxon>
        <taxon>Bacillati</taxon>
        <taxon>Chloroflexota</taxon>
        <taxon>Ktedonobacteria</taxon>
        <taxon>Ktedonobacterales</taxon>
        <taxon>Dictyobacteraceae</taxon>
        <taxon>Dictyobacter</taxon>
    </lineage>
</organism>
<dbReference type="SUPFAM" id="SSF89372">
    <property type="entry name" value="Fucose-specific lectin"/>
    <property type="match status" value="1"/>
</dbReference>
<feature type="transmembrane region" description="Helical" evidence="1">
    <location>
        <begin position="20"/>
        <end position="41"/>
    </location>
</feature>
<dbReference type="Gene3D" id="2.120.10.70">
    <property type="entry name" value="Fucose-specific lectin"/>
    <property type="match status" value="2"/>
</dbReference>
<proteinExistence type="predicted"/>
<evidence type="ECO:0000256" key="1">
    <source>
        <dbReference type="SAM" id="Phobius"/>
    </source>
</evidence>
<name>A0ABQ6G0W3_9CHLR</name>
<dbReference type="RefSeq" id="WP_338257150.1">
    <property type="nucleotide sequence ID" value="NZ_BSRI01000002.1"/>
</dbReference>
<evidence type="ECO:0000313" key="2">
    <source>
        <dbReference type="EMBL" id="GLV60158.1"/>
    </source>
</evidence>